<gene>
    <name evidence="7" type="primary">trmFO</name>
    <name evidence="7" type="ORF">IAB36_07910</name>
</gene>
<evidence type="ECO:0000256" key="1">
    <source>
        <dbReference type="ARBA" id="ARBA00001974"/>
    </source>
</evidence>
<evidence type="ECO:0000259" key="6">
    <source>
        <dbReference type="Pfam" id="PF01134"/>
    </source>
</evidence>
<keyword evidence="4" id="KW-0274">FAD</keyword>
<evidence type="ECO:0000256" key="5">
    <source>
        <dbReference type="ARBA" id="ARBA00023027"/>
    </source>
</evidence>
<dbReference type="Pfam" id="PF01134">
    <property type="entry name" value="GIDA"/>
    <property type="match status" value="1"/>
</dbReference>
<comment type="cofactor">
    <cofactor evidence="1">
        <name>FAD</name>
        <dbReference type="ChEBI" id="CHEBI:57692"/>
    </cofactor>
</comment>
<dbReference type="PANTHER" id="PTHR11806:SF2">
    <property type="entry name" value="METHYLENETETRAHYDROFOLATE--TRNA-(URACIL-5-)-METHYLTRANSFERASE TRMFO"/>
    <property type="match status" value="1"/>
</dbReference>
<evidence type="ECO:0000313" key="8">
    <source>
        <dbReference type="Proteomes" id="UP000886749"/>
    </source>
</evidence>
<dbReference type="Proteomes" id="UP000886749">
    <property type="component" value="Unassembled WGS sequence"/>
</dbReference>
<dbReference type="AlphaFoldDB" id="A0A9D1AL40"/>
<dbReference type="InterPro" id="IPR036188">
    <property type="entry name" value="FAD/NAD-bd_sf"/>
</dbReference>
<dbReference type="Gene3D" id="3.50.50.60">
    <property type="entry name" value="FAD/NAD(P)-binding domain"/>
    <property type="match status" value="1"/>
</dbReference>
<feature type="domain" description="MnmG N-terminal" evidence="6">
    <location>
        <begin position="3"/>
        <end position="193"/>
    </location>
</feature>
<dbReference type="NCBIfam" id="NF003739">
    <property type="entry name" value="PRK05335.1"/>
    <property type="match status" value="1"/>
</dbReference>
<dbReference type="GO" id="GO:0050660">
    <property type="term" value="F:flavin adenine dinucleotide binding"/>
    <property type="evidence" value="ECO:0007669"/>
    <property type="project" value="InterPro"/>
</dbReference>
<protein>
    <submittedName>
        <fullName evidence="7">Methylenetetrahydrofolate--tRNA-(Uracil(54)-C(5))-methyltransferase (FADH(2)-oxidizing) TrmFO</fullName>
    </submittedName>
</protein>
<accession>A0A9D1AL40</accession>
<evidence type="ECO:0000313" key="7">
    <source>
        <dbReference type="EMBL" id="HIR41736.1"/>
    </source>
</evidence>
<dbReference type="GO" id="GO:0002098">
    <property type="term" value="P:tRNA wobble uridine modification"/>
    <property type="evidence" value="ECO:0007669"/>
    <property type="project" value="TreeGrafter"/>
</dbReference>
<dbReference type="SUPFAM" id="SSF51905">
    <property type="entry name" value="FAD/NAD(P)-binding domain"/>
    <property type="match status" value="1"/>
</dbReference>
<sequence length="193" mass="20467">MRVTVVGAGLAGCEAAWQLACRGIPVTLLEMKPAHFSPAHRYAGFAELVCSNSLKAQRLDSAAGLLKEEMRRLGSVCLAAADHHRVPAGGALAVERVGFSDEVTKAIQSHPLITVEEKMVEEIPEGTVILATGPLTQGKLAQSIGQLVDQQRLAFFDAAAPIVSGESVDTSIAFYASRYGKGDGEDYLNCPMN</sequence>
<dbReference type="PANTHER" id="PTHR11806">
    <property type="entry name" value="GLUCOSE INHIBITED DIVISION PROTEIN A"/>
    <property type="match status" value="1"/>
</dbReference>
<reference evidence="7" key="1">
    <citation type="submission" date="2020-10" db="EMBL/GenBank/DDBJ databases">
        <authorList>
            <person name="Gilroy R."/>
        </authorList>
    </citation>
    <scope>NUCLEOTIDE SEQUENCE</scope>
    <source>
        <strain evidence="7">CHK184-25365</strain>
    </source>
</reference>
<dbReference type="EMBL" id="DVGY01000182">
    <property type="protein sequence ID" value="HIR41736.1"/>
    <property type="molecule type" value="Genomic_DNA"/>
</dbReference>
<dbReference type="GO" id="GO:0030488">
    <property type="term" value="P:tRNA methylation"/>
    <property type="evidence" value="ECO:0007669"/>
    <property type="project" value="TreeGrafter"/>
</dbReference>
<feature type="non-terminal residue" evidence="7">
    <location>
        <position position="193"/>
    </location>
</feature>
<reference evidence="7" key="2">
    <citation type="journal article" date="2021" name="PeerJ">
        <title>Extensive microbial diversity within the chicken gut microbiome revealed by metagenomics and culture.</title>
        <authorList>
            <person name="Gilroy R."/>
            <person name="Ravi A."/>
            <person name="Getino M."/>
            <person name="Pursley I."/>
            <person name="Horton D.L."/>
            <person name="Alikhan N.F."/>
            <person name="Baker D."/>
            <person name="Gharbi K."/>
            <person name="Hall N."/>
            <person name="Watson M."/>
            <person name="Adriaenssens E.M."/>
            <person name="Foster-Nyarko E."/>
            <person name="Jarju S."/>
            <person name="Secka A."/>
            <person name="Antonio M."/>
            <person name="Oren A."/>
            <person name="Chaudhuri R.R."/>
            <person name="La Ragione R."/>
            <person name="Hildebrand F."/>
            <person name="Pallen M.J."/>
        </authorList>
    </citation>
    <scope>NUCLEOTIDE SEQUENCE</scope>
    <source>
        <strain evidence="7">CHK184-25365</strain>
    </source>
</reference>
<name>A0A9D1AL40_9FIRM</name>
<dbReference type="GO" id="GO:0005829">
    <property type="term" value="C:cytosol"/>
    <property type="evidence" value="ECO:0007669"/>
    <property type="project" value="TreeGrafter"/>
</dbReference>
<dbReference type="InterPro" id="IPR002218">
    <property type="entry name" value="MnmG-rel"/>
</dbReference>
<dbReference type="InterPro" id="IPR040131">
    <property type="entry name" value="MnmG_N"/>
</dbReference>
<keyword evidence="2" id="KW-0285">Flavoprotein</keyword>
<evidence type="ECO:0000256" key="4">
    <source>
        <dbReference type="ARBA" id="ARBA00022827"/>
    </source>
</evidence>
<proteinExistence type="predicted"/>
<evidence type="ECO:0000256" key="2">
    <source>
        <dbReference type="ARBA" id="ARBA00022630"/>
    </source>
</evidence>
<organism evidence="7 8">
    <name type="scientific">Candidatus Egerieicola pullicola</name>
    <dbReference type="NCBI Taxonomy" id="2840775"/>
    <lineage>
        <taxon>Bacteria</taxon>
        <taxon>Bacillati</taxon>
        <taxon>Bacillota</taxon>
        <taxon>Clostridia</taxon>
        <taxon>Eubacteriales</taxon>
        <taxon>Oscillospiraceae</taxon>
        <taxon>Oscillospiraceae incertae sedis</taxon>
        <taxon>Candidatus Egerieicola</taxon>
    </lineage>
</organism>
<keyword evidence="5" id="KW-0520">NAD</keyword>
<keyword evidence="3" id="KW-0819">tRNA processing</keyword>
<evidence type="ECO:0000256" key="3">
    <source>
        <dbReference type="ARBA" id="ARBA00022694"/>
    </source>
</evidence>
<comment type="caution">
    <text evidence="7">The sequence shown here is derived from an EMBL/GenBank/DDBJ whole genome shotgun (WGS) entry which is preliminary data.</text>
</comment>